<reference evidence="3" key="2">
    <citation type="submission" date="2020-09" db="EMBL/GenBank/DDBJ databases">
        <authorList>
            <person name="Sun Q."/>
            <person name="Zhou Y."/>
        </authorList>
    </citation>
    <scope>NUCLEOTIDE SEQUENCE</scope>
    <source>
        <strain evidence="3">CGMCC 4.7306</strain>
    </source>
</reference>
<evidence type="ECO:0000313" key="3">
    <source>
        <dbReference type="EMBL" id="GGL57431.1"/>
    </source>
</evidence>
<evidence type="ECO:0000256" key="1">
    <source>
        <dbReference type="SAM" id="MobiDB-lite"/>
    </source>
</evidence>
<comment type="caution">
    <text evidence="3">The sequence shown here is derived from an EMBL/GenBank/DDBJ whole genome shotgun (WGS) entry which is preliminary data.</text>
</comment>
<protein>
    <recommendedName>
        <fullName evidence="2">Helicase XPB/Ssl2 N-terminal domain-containing protein</fullName>
    </recommendedName>
</protein>
<dbReference type="AlphaFoldDB" id="A0A917W1E5"/>
<evidence type="ECO:0000259" key="2">
    <source>
        <dbReference type="Pfam" id="PF13625"/>
    </source>
</evidence>
<name>A0A917W1E5_9ACTN</name>
<evidence type="ECO:0000313" key="4">
    <source>
        <dbReference type="Proteomes" id="UP000613840"/>
    </source>
</evidence>
<feature type="domain" description="Helicase XPB/Ssl2 N-terminal" evidence="2">
    <location>
        <begin position="460"/>
        <end position="582"/>
    </location>
</feature>
<sequence length="735" mass="78407">MTPARTLTEALRALDQDQLTELFRLRPDLGYPLPRHIGELVSQATTSVSIGRAIEALNAWQLAIAGGLAVLADGATIDDLRGLVGRPRPAISGAIEDLRRRALLWGTDADLHLVRAARDHFGSYPAGLAPPSPHPLTDRQIDTALAAAGDQVRPVLDRLLWGPPTGTVRNADRTIRVADARTPVELLLAHRLLRPLDRDTVIMPQEVALRLRSATSDYLLGPEPVSPAAPMITGRAASRTVIRSASAGAANEIVHDAELIISDLDAHPRRLLRDSGISTRDVQAISRALDGRVDYTGFLLEAASAAGLIGSPDRITVLPTTEFDRWVTLPGPDRWLRLATAWRDADRYFSSTVESHPLSAEAVAPRAPDNRRLIMNAAASAGVGTVINVDDLAEVTAWHRPSAGRHAQQLAVVIGWTWQEATWLGLTALGAVTDLLPAVLDDRPVPDDLAGLFPEPLDRVIIQSDLTAIAQGPLEAAVASTLRLLADQESRGGGAVYRFSPGSVRRGFDSGWAAAEISDWLIRHSATGIPQPLRYLIDDVARQHGTVRVGGAASYLRIEDPAQQAAILAHPEAARLQLRSIAPGVLVSGADPEEVVQALRGLGLKPAAEDDQGRLLTTRPPRRAGSRRPDPPERRQAAAEEIAAAVLAADRRLPRPPAGAGASVDDGLESLRRAAERAEVVRLGLVDGNGRPSTRELRVQRVGDGAVHGVDPGTGETVSVPIARISGVLLGDPPN</sequence>
<feature type="region of interest" description="Disordered" evidence="1">
    <location>
        <begin position="607"/>
        <end position="636"/>
    </location>
</feature>
<dbReference type="EMBL" id="BMMZ01000003">
    <property type="protein sequence ID" value="GGL57431.1"/>
    <property type="molecule type" value="Genomic_DNA"/>
</dbReference>
<proteinExistence type="predicted"/>
<gene>
    <name evidence="3" type="ORF">GCM10011575_14740</name>
</gene>
<dbReference type="InterPro" id="IPR032830">
    <property type="entry name" value="XPB/Ssl2_N"/>
</dbReference>
<keyword evidence="4" id="KW-1185">Reference proteome</keyword>
<reference evidence="3" key="1">
    <citation type="journal article" date="2014" name="Int. J. Syst. Evol. Microbiol.">
        <title>Complete genome sequence of Corynebacterium casei LMG S-19264T (=DSM 44701T), isolated from a smear-ripened cheese.</title>
        <authorList>
            <consortium name="US DOE Joint Genome Institute (JGI-PGF)"/>
            <person name="Walter F."/>
            <person name="Albersmeier A."/>
            <person name="Kalinowski J."/>
            <person name="Ruckert C."/>
        </authorList>
    </citation>
    <scope>NUCLEOTIDE SEQUENCE</scope>
    <source>
        <strain evidence="3">CGMCC 4.7306</strain>
    </source>
</reference>
<dbReference type="Pfam" id="PF13625">
    <property type="entry name" value="Helicase_C_3"/>
    <property type="match status" value="1"/>
</dbReference>
<accession>A0A917W1E5</accession>
<organism evidence="3 4">
    <name type="scientific">Microlunatus endophyticus</name>
    <dbReference type="NCBI Taxonomy" id="1716077"/>
    <lineage>
        <taxon>Bacteria</taxon>
        <taxon>Bacillati</taxon>
        <taxon>Actinomycetota</taxon>
        <taxon>Actinomycetes</taxon>
        <taxon>Propionibacteriales</taxon>
        <taxon>Propionibacteriaceae</taxon>
        <taxon>Microlunatus</taxon>
    </lineage>
</organism>
<dbReference type="Proteomes" id="UP000613840">
    <property type="component" value="Unassembled WGS sequence"/>
</dbReference>
<feature type="compositionally biased region" description="Basic and acidic residues" evidence="1">
    <location>
        <begin position="627"/>
        <end position="636"/>
    </location>
</feature>